<dbReference type="STRING" id="321146.A0A139GTG3"/>
<gene>
    <name evidence="3" type="ORF">AC578_7530</name>
</gene>
<dbReference type="GO" id="GO:0006274">
    <property type="term" value="P:DNA replication termination"/>
    <property type="evidence" value="ECO:0007669"/>
    <property type="project" value="TreeGrafter"/>
</dbReference>
<dbReference type="InterPro" id="IPR027799">
    <property type="entry name" value="Rtf2_RING-finger"/>
</dbReference>
<feature type="compositionally biased region" description="Polar residues" evidence="2">
    <location>
        <begin position="22"/>
        <end position="34"/>
    </location>
</feature>
<keyword evidence="4" id="KW-1185">Reference proteome</keyword>
<dbReference type="Proteomes" id="UP000070133">
    <property type="component" value="Unassembled WGS sequence"/>
</dbReference>
<comment type="caution">
    <text evidence="3">The sequence shown here is derived from an EMBL/GenBank/DDBJ whole genome shotgun (WGS) entry which is preliminary data.</text>
</comment>
<dbReference type="Pfam" id="PF04641">
    <property type="entry name" value="Rtf2"/>
    <property type="match status" value="1"/>
</dbReference>
<evidence type="ECO:0000256" key="2">
    <source>
        <dbReference type="SAM" id="MobiDB-lite"/>
    </source>
</evidence>
<feature type="compositionally biased region" description="Basic residues" evidence="2">
    <location>
        <begin position="197"/>
        <end position="209"/>
    </location>
</feature>
<feature type="compositionally biased region" description="Basic and acidic residues" evidence="2">
    <location>
        <begin position="282"/>
        <end position="294"/>
    </location>
</feature>
<dbReference type="PANTHER" id="PTHR12775:SF0">
    <property type="entry name" value="REPLICATION TERMINATION FACTOR 2"/>
    <property type="match status" value="1"/>
</dbReference>
<organism evidence="3 4">
    <name type="scientific">Pseudocercospora eumusae</name>
    <dbReference type="NCBI Taxonomy" id="321146"/>
    <lineage>
        <taxon>Eukaryota</taxon>
        <taxon>Fungi</taxon>
        <taxon>Dikarya</taxon>
        <taxon>Ascomycota</taxon>
        <taxon>Pezizomycotina</taxon>
        <taxon>Dothideomycetes</taxon>
        <taxon>Dothideomycetidae</taxon>
        <taxon>Mycosphaerellales</taxon>
        <taxon>Mycosphaerellaceae</taxon>
        <taxon>Pseudocercospora</taxon>
    </lineage>
</organism>
<evidence type="ECO:0000313" key="3">
    <source>
        <dbReference type="EMBL" id="KXS93483.1"/>
    </source>
</evidence>
<evidence type="ECO:0000256" key="1">
    <source>
        <dbReference type="ARBA" id="ARBA00009885"/>
    </source>
</evidence>
<dbReference type="EMBL" id="LFZN01000517">
    <property type="protein sequence ID" value="KXS93483.1"/>
    <property type="molecule type" value="Genomic_DNA"/>
</dbReference>
<dbReference type="CDD" id="cd16653">
    <property type="entry name" value="RING-like_Rtf2"/>
    <property type="match status" value="1"/>
</dbReference>
<sequence>MGNDGGSIPTRRELVKEAARDPTTSEVKASQHEQQQYYWTTDPISREPLAQPVVSDANGKLYNKSTILEYLVEGARKDEADTITQGAIKSLKDVVEVKFEVDAEASEKANGTAKREVWKCPVTGDKLGPGSKAAYIVPCGHAFSGSAIKEVSGEKCLTCDTEYASNDVIPILPVAEIDIARLSLRVKTLQEKGLSHSLKKASGGKKRKKKDEVIDGKTNGANGVSKHESSPAVNGRSEAKASNGINNSSTATLTAKVLQEQEQAKKRKLENDNVKSLFSSKEQGKDVGKNRDFMTRGYSVR</sequence>
<accession>A0A139GTG3</accession>
<feature type="compositionally biased region" description="Polar residues" evidence="2">
    <location>
        <begin position="243"/>
        <end position="253"/>
    </location>
</feature>
<feature type="region of interest" description="Disordered" evidence="2">
    <location>
        <begin position="1"/>
        <end position="34"/>
    </location>
</feature>
<dbReference type="GO" id="GO:0005634">
    <property type="term" value="C:nucleus"/>
    <property type="evidence" value="ECO:0007669"/>
    <property type="project" value="TreeGrafter"/>
</dbReference>
<protein>
    <submittedName>
        <fullName evidence="3">Uncharacterized protein</fullName>
    </submittedName>
</protein>
<dbReference type="OrthoDB" id="247013at2759"/>
<reference evidence="3 4" key="1">
    <citation type="submission" date="2015-07" db="EMBL/GenBank/DDBJ databases">
        <title>Comparative genomics of the Sigatoka disease complex on banana suggests a link between parallel evolutionary changes in Pseudocercospora fijiensis and Pseudocercospora eumusae and increased virulence on the banana host.</title>
        <authorList>
            <person name="Chang T.-C."/>
            <person name="Salvucci A."/>
            <person name="Crous P.W."/>
            <person name="Stergiopoulos I."/>
        </authorList>
    </citation>
    <scope>NUCLEOTIDE SEQUENCE [LARGE SCALE GENOMIC DNA]</scope>
    <source>
        <strain evidence="3 4">CBS 114824</strain>
    </source>
</reference>
<evidence type="ECO:0000313" key="4">
    <source>
        <dbReference type="Proteomes" id="UP000070133"/>
    </source>
</evidence>
<dbReference type="AlphaFoldDB" id="A0A139GTG3"/>
<proteinExistence type="inferred from homology"/>
<name>A0A139GTG3_9PEZI</name>
<feature type="compositionally biased region" description="Basic and acidic residues" evidence="2">
    <location>
        <begin position="10"/>
        <end position="20"/>
    </location>
</feature>
<dbReference type="InterPro" id="IPR006735">
    <property type="entry name" value="Rtf2"/>
</dbReference>
<dbReference type="PANTHER" id="PTHR12775">
    <property type="entry name" value="PROTEIN C20ORF43 HOMOLOG"/>
    <property type="match status" value="1"/>
</dbReference>
<comment type="similarity">
    <text evidence="1">Belongs to the rtf2 family.</text>
</comment>
<feature type="region of interest" description="Disordered" evidence="2">
    <location>
        <begin position="195"/>
        <end position="301"/>
    </location>
</feature>